<sequence length="94" mass="10867">MQLRPKCMLRLIMPPPLEINYLKKCRLRSNTRQKTTNSTLLSYDYDLLLMTRYSYFCAISPLVLLIPDRYKAFASGSCYTTGLTLGRVLTCSEM</sequence>
<dbReference type="Proteomes" id="UP000886998">
    <property type="component" value="Unassembled WGS sequence"/>
</dbReference>
<protein>
    <submittedName>
        <fullName evidence="1">Uncharacterized protein</fullName>
    </submittedName>
</protein>
<organism evidence="1 2">
    <name type="scientific">Trichonephila inaurata madagascariensis</name>
    <dbReference type="NCBI Taxonomy" id="2747483"/>
    <lineage>
        <taxon>Eukaryota</taxon>
        <taxon>Metazoa</taxon>
        <taxon>Ecdysozoa</taxon>
        <taxon>Arthropoda</taxon>
        <taxon>Chelicerata</taxon>
        <taxon>Arachnida</taxon>
        <taxon>Araneae</taxon>
        <taxon>Araneomorphae</taxon>
        <taxon>Entelegynae</taxon>
        <taxon>Araneoidea</taxon>
        <taxon>Nephilidae</taxon>
        <taxon>Trichonephila</taxon>
        <taxon>Trichonephila inaurata</taxon>
    </lineage>
</organism>
<name>A0A8X7BTK2_9ARAC</name>
<dbReference type="AlphaFoldDB" id="A0A8X7BTK2"/>
<comment type="caution">
    <text evidence="1">The sequence shown here is derived from an EMBL/GenBank/DDBJ whole genome shotgun (WGS) entry which is preliminary data.</text>
</comment>
<proteinExistence type="predicted"/>
<evidence type="ECO:0000313" key="2">
    <source>
        <dbReference type="Proteomes" id="UP000886998"/>
    </source>
</evidence>
<keyword evidence="2" id="KW-1185">Reference proteome</keyword>
<accession>A0A8X7BTK2</accession>
<reference evidence="1" key="1">
    <citation type="submission" date="2020-08" db="EMBL/GenBank/DDBJ databases">
        <title>Multicomponent nature underlies the extraordinary mechanical properties of spider dragline silk.</title>
        <authorList>
            <person name="Kono N."/>
            <person name="Nakamura H."/>
            <person name="Mori M."/>
            <person name="Yoshida Y."/>
            <person name="Ohtoshi R."/>
            <person name="Malay A.D."/>
            <person name="Moran D.A.P."/>
            <person name="Tomita M."/>
            <person name="Numata K."/>
            <person name="Arakawa K."/>
        </authorList>
    </citation>
    <scope>NUCLEOTIDE SEQUENCE</scope>
</reference>
<evidence type="ECO:0000313" key="1">
    <source>
        <dbReference type="EMBL" id="GFY44371.1"/>
    </source>
</evidence>
<dbReference type="EMBL" id="BMAV01004214">
    <property type="protein sequence ID" value="GFY44371.1"/>
    <property type="molecule type" value="Genomic_DNA"/>
</dbReference>
<gene>
    <name evidence="1" type="ORF">TNIN_385181</name>
</gene>